<comment type="caution">
    <text evidence="1">The sequence shown here is derived from an EMBL/GenBank/DDBJ whole genome shotgun (WGS) entry which is preliminary data.</text>
</comment>
<evidence type="ECO:0000313" key="1">
    <source>
        <dbReference type="EMBL" id="EET45084.1"/>
    </source>
</evidence>
<protein>
    <submittedName>
        <fullName evidence="1">Uncharacterized protein</fullName>
    </submittedName>
</protein>
<name>C6M3D1_NEISI</name>
<reference evidence="1" key="1">
    <citation type="submission" date="2009-07" db="EMBL/GenBank/DDBJ databases">
        <authorList>
            <person name="Weinstock G."/>
            <person name="Sodergren E."/>
            <person name="Clifton S."/>
            <person name="Fulton L."/>
            <person name="Fulton B."/>
            <person name="Courtney L."/>
            <person name="Fronick C."/>
            <person name="Harrison M."/>
            <person name="Strong C."/>
            <person name="Farmer C."/>
            <person name="Delahaunty K."/>
            <person name="Markovic C."/>
            <person name="Hall O."/>
            <person name="Minx P."/>
            <person name="Tomlinson C."/>
            <person name="Mitreva M."/>
            <person name="Nelson J."/>
            <person name="Hou S."/>
            <person name="Wollam A."/>
            <person name="Pepin K.H."/>
            <person name="Johnson M."/>
            <person name="Bhonagiri V."/>
            <person name="Nash W.E."/>
            <person name="Warren W."/>
            <person name="Chinwalla A."/>
            <person name="Mardis E.R."/>
            <person name="Wilson R.K."/>
        </authorList>
    </citation>
    <scope>NUCLEOTIDE SEQUENCE [LARGE SCALE GENOMIC DNA]</scope>
    <source>
        <strain evidence="1">ATCC 29256</strain>
    </source>
</reference>
<accession>C6M3D1</accession>
<sequence length="57" mass="6566">MKYNDARHGGSGISDGLCAATAVLSLFRRSERVNYRIWPLLFFRYFTILFQTAPSCF</sequence>
<dbReference type="Proteomes" id="UP000005365">
    <property type="component" value="Unassembled WGS sequence"/>
</dbReference>
<dbReference type="AlphaFoldDB" id="C6M3D1"/>
<organism evidence="1 2">
    <name type="scientific">Neisseria sicca ATCC 29256</name>
    <dbReference type="NCBI Taxonomy" id="547045"/>
    <lineage>
        <taxon>Bacteria</taxon>
        <taxon>Pseudomonadati</taxon>
        <taxon>Pseudomonadota</taxon>
        <taxon>Betaproteobacteria</taxon>
        <taxon>Neisseriales</taxon>
        <taxon>Neisseriaceae</taxon>
        <taxon>Neisseria</taxon>
    </lineage>
</organism>
<evidence type="ECO:0000313" key="2">
    <source>
        <dbReference type="Proteomes" id="UP000005365"/>
    </source>
</evidence>
<gene>
    <name evidence="1" type="ORF">NEISICOT_01079</name>
</gene>
<dbReference type="EMBL" id="ACKO02000005">
    <property type="protein sequence ID" value="EET45084.1"/>
    <property type="molecule type" value="Genomic_DNA"/>
</dbReference>
<proteinExistence type="predicted"/>
<keyword evidence="2" id="KW-1185">Reference proteome</keyword>